<feature type="domain" description="ERCC4" evidence="2">
    <location>
        <begin position="418"/>
        <end position="674"/>
    </location>
</feature>
<organism evidence="3 4">
    <name type="scientific">Eremothecium sinecaudum</name>
    <dbReference type="NCBI Taxonomy" id="45286"/>
    <lineage>
        <taxon>Eukaryota</taxon>
        <taxon>Fungi</taxon>
        <taxon>Dikarya</taxon>
        <taxon>Ascomycota</taxon>
        <taxon>Saccharomycotina</taxon>
        <taxon>Saccharomycetes</taxon>
        <taxon>Saccharomycetales</taxon>
        <taxon>Saccharomycetaceae</taxon>
        <taxon>Eremothecium</taxon>
    </lineage>
</organism>
<sequence length="711" mass="80774">MVPDEVIEIESSINDRLVQITREDGVIEIVSDMDEMVDPSNRVRYPSSPSIRCNQIVELNSEVTHDCMSIELDANFQQDTSLNDSELEVLRGRHSTKRINMDNEDNKIDSLGSFPSEPNIQDTLQKTVEVDTAKKAPVKQKDNDVLRDILSDIEDRLSSHDTIDSSSLRSPEQLPALTARWTQVSNRSVTAIDTGNSGTACTGNNTIRRKLANKNSAVSILPVQSPPKRNLVSTIIPTSTDVNRERISIRPAPRQREIAKDTIEHRKGGKLPMLRPNRRNWHEMMVSSNLPSSADDNHSKRHKPVEIGSKRRGSITDNTTEESVRAIPDEDNIYGFEKIDTDSSFDVNVLTSPPHPKQKPPKLPEAPPAGKEYIVHGKYYSNEESKSMVTKSHASNSLKKKFTEVNKTQRDKEVLLSEIIISINDAVNEQLIEGGSNVNDIFSPSTIFQNYEDIPIIRLKRKCSSIYDFNHNMFYPCDTVICEEPTCVLLFQALDFFHKYSTQKAELMEQIEKLVKSGKKAIIILNEYSRLEKSLSHLEDKDLRDKVAEQLSGSTSPKRRTAKQQELEKLGLTSKDLGNIVNEIVLHWQVEVFPLNSITEFITWFKNLVWVVSKIRYDPMMKNISWSHINLKIGKTPTEVLSKTLQQINSVTEIRANRVTNVYKSFQMLLEDLKKGYLVAGNDDNPLMSRVTEKVVNRLFLSNNPDEKVYF</sequence>
<dbReference type="GeneID" id="28721908"/>
<evidence type="ECO:0000313" key="3">
    <source>
        <dbReference type="EMBL" id="AMD18747.1"/>
    </source>
</evidence>
<dbReference type="GO" id="GO:0004518">
    <property type="term" value="F:nuclease activity"/>
    <property type="evidence" value="ECO:0007669"/>
    <property type="project" value="InterPro"/>
</dbReference>
<dbReference type="SMART" id="SM00891">
    <property type="entry name" value="ERCC4"/>
    <property type="match status" value="1"/>
</dbReference>
<evidence type="ECO:0000259" key="2">
    <source>
        <dbReference type="SMART" id="SM00891"/>
    </source>
</evidence>
<accession>A0A109UWR7</accession>
<feature type="region of interest" description="Disordered" evidence="1">
    <location>
        <begin position="345"/>
        <end position="369"/>
    </location>
</feature>
<dbReference type="InterPro" id="IPR006166">
    <property type="entry name" value="ERCC4_domain"/>
</dbReference>
<protein>
    <submittedName>
        <fullName evidence="3">HBL155Wp</fullName>
    </submittedName>
</protein>
<dbReference type="GO" id="GO:0006310">
    <property type="term" value="P:DNA recombination"/>
    <property type="evidence" value="ECO:0007669"/>
    <property type="project" value="UniProtKB-ARBA"/>
</dbReference>
<proteinExistence type="predicted"/>
<dbReference type="OrthoDB" id="343092at2759"/>
<dbReference type="GO" id="GO:0061982">
    <property type="term" value="P:meiosis I cell cycle process"/>
    <property type="evidence" value="ECO:0007669"/>
    <property type="project" value="UniProtKB-ARBA"/>
</dbReference>
<evidence type="ECO:0000256" key="1">
    <source>
        <dbReference type="SAM" id="MobiDB-lite"/>
    </source>
</evidence>
<dbReference type="EMBL" id="CP014242">
    <property type="protein sequence ID" value="AMD18747.1"/>
    <property type="molecule type" value="Genomic_DNA"/>
</dbReference>
<evidence type="ECO:0000313" key="4">
    <source>
        <dbReference type="Proteomes" id="UP000243052"/>
    </source>
</evidence>
<dbReference type="GO" id="GO:0003677">
    <property type="term" value="F:DNA binding"/>
    <property type="evidence" value="ECO:0007669"/>
    <property type="project" value="InterPro"/>
</dbReference>
<dbReference type="AlphaFoldDB" id="A0A109UWR7"/>
<reference evidence="3 4" key="1">
    <citation type="submission" date="2016-01" db="EMBL/GenBank/DDBJ databases">
        <title>Genome sequence of the yeast Holleya sinecauda.</title>
        <authorList>
            <person name="Dietrich F.S."/>
        </authorList>
    </citation>
    <scope>NUCLEOTIDE SEQUENCE [LARGE SCALE GENOMIC DNA]</scope>
    <source>
        <strain evidence="3 4">ATCC 58844</strain>
    </source>
</reference>
<dbReference type="RefSeq" id="XP_017985743.1">
    <property type="nucleotide sequence ID" value="XM_018130161.1"/>
</dbReference>
<dbReference type="Pfam" id="PF02732">
    <property type="entry name" value="ERCC4"/>
    <property type="match status" value="1"/>
</dbReference>
<name>A0A109UWR7_9SACH</name>
<gene>
    <name evidence="3" type="ORF">AW171_hschr2263</name>
</gene>
<dbReference type="Proteomes" id="UP000243052">
    <property type="component" value="Chromosome ii"/>
</dbReference>
<keyword evidence="4" id="KW-1185">Reference proteome</keyword>
<dbReference type="STRING" id="45286.A0A109UWR7"/>